<sequence>MNQPADTASLVVALQQLVDAYPTDEDDAPRVTLALESGDERHAVPLQPGQVEILTRLIQNEAATCRNAHVGGNGQCGHCGNTPRGIEAVSDTEERSG</sequence>
<accession>A0ABP3PSZ7</accession>
<evidence type="ECO:0000313" key="2">
    <source>
        <dbReference type="Proteomes" id="UP001501576"/>
    </source>
</evidence>
<protein>
    <submittedName>
        <fullName evidence="1">Uncharacterized protein</fullName>
    </submittedName>
</protein>
<evidence type="ECO:0000313" key="1">
    <source>
        <dbReference type="EMBL" id="GAA0574842.1"/>
    </source>
</evidence>
<name>A0ABP3PSZ7_9ACTN</name>
<dbReference type="RefSeq" id="WP_346161751.1">
    <property type="nucleotide sequence ID" value="NZ_BAAABZ010000099.1"/>
</dbReference>
<dbReference type="Proteomes" id="UP001501576">
    <property type="component" value="Unassembled WGS sequence"/>
</dbReference>
<keyword evidence="2" id="KW-1185">Reference proteome</keyword>
<organism evidence="1 2">
    <name type="scientific">Streptomyces mordarskii</name>
    <dbReference type="NCBI Taxonomy" id="1226758"/>
    <lineage>
        <taxon>Bacteria</taxon>
        <taxon>Bacillati</taxon>
        <taxon>Actinomycetota</taxon>
        <taxon>Actinomycetes</taxon>
        <taxon>Kitasatosporales</taxon>
        <taxon>Streptomycetaceae</taxon>
        <taxon>Streptomyces</taxon>
    </lineage>
</organism>
<reference evidence="2" key="1">
    <citation type="journal article" date="2019" name="Int. J. Syst. Evol. Microbiol.">
        <title>The Global Catalogue of Microorganisms (GCM) 10K type strain sequencing project: providing services to taxonomists for standard genome sequencing and annotation.</title>
        <authorList>
            <consortium name="The Broad Institute Genomics Platform"/>
            <consortium name="The Broad Institute Genome Sequencing Center for Infectious Disease"/>
            <person name="Wu L."/>
            <person name="Ma J."/>
        </authorList>
    </citation>
    <scope>NUCLEOTIDE SEQUENCE [LARGE SCALE GENOMIC DNA]</scope>
    <source>
        <strain evidence="2">JCM 5052</strain>
    </source>
</reference>
<gene>
    <name evidence="1" type="ORF">GCM10010390_92270</name>
</gene>
<dbReference type="EMBL" id="BAAABZ010000099">
    <property type="protein sequence ID" value="GAA0574842.1"/>
    <property type="molecule type" value="Genomic_DNA"/>
</dbReference>
<comment type="caution">
    <text evidence="1">The sequence shown here is derived from an EMBL/GenBank/DDBJ whole genome shotgun (WGS) entry which is preliminary data.</text>
</comment>
<proteinExistence type="predicted"/>